<dbReference type="InterPro" id="IPR010496">
    <property type="entry name" value="AL/BT2_dom"/>
</dbReference>
<sequence length="478" mass="52058">MKFNYLKFGTTAFIWLLGTALVSAQQLADQSKIELKDLSLFKVPGHTWTLAEGVTGSLNDVNVLNTVNGTGILVNVPTKKDHGADLLTVAEHGDLILELDYLLAKGANSGIYLQGIYEVQLEDSWGILNPTSANNGGIYQRWDDSKPEGQKGYQGYAPRQNASKAPGLWQHIKIAFQAPRFDGSGNKTANARMLSVELNGVLIHDNIELFGPTRGANDKEKALGALRLQGDHGAVAFRNIKTSKLPAGMLNGGQRGGSDTDPIYIDVANTPNIRSFVDVPGGPKVVHAISVGSPAQVHYSYDLDNGALLQAWHGEFIEATPMWHDRGNGTSRPRGSVTAFTKKPVPALAKLNDAQGTWLTDTTGTGFKTKGYTLDTQDRPTFNYNMYGTRISDAIKALDNGQGLSREIILETPVDHIYALIADASDLLEISKGLYLAEGQSFYLKFDDTKDKPVIREVDGRKQLVVLVRGKLNYSILF</sequence>
<dbReference type="Pfam" id="PF06439">
    <property type="entry name" value="3keto-disac_hyd"/>
    <property type="match status" value="1"/>
</dbReference>
<dbReference type="GO" id="GO:0016787">
    <property type="term" value="F:hydrolase activity"/>
    <property type="evidence" value="ECO:0007669"/>
    <property type="project" value="InterPro"/>
</dbReference>
<feature type="chain" id="PRO_5010307134" description="3-keto-alpha-glucoside-1,2-lyase/3-keto-2-hydroxy-glucal hydratase domain-containing protein" evidence="1">
    <location>
        <begin position="25"/>
        <end position="478"/>
    </location>
</feature>
<reference evidence="4" key="1">
    <citation type="submission" date="2016-10" db="EMBL/GenBank/DDBJ databases">
        <authorList>
            <person name="Varghese N."/>
            <person name="Submissions S."/>
        </authorList>
    </citation>
    <scope>NUCLEOTIDE SEQUENCE [LARGE SCALE GENOMIC DNA]</scope>
    <source>
        <strain evidence="4">DSM 19110</strain>
    </source>
</reference>
<protein>
    <recommendedName>
        <fullName evidence="2">3-keto-alpha-glucoside-1,2-lyase/3-keto-2-hydroxy-glucal hydratase domain-containing protein</fullName>
    </recommendedName>
</protein>
<name>A0A1H0FNL3_9SPHI</name>
<accession>A0A1H0FNL3</accession>
<dbReference type="Gene3D" id="2.60.120.560">
    <property type="entry name" value="Exo-inulinase, domain 1"/>
    <property type="match status" value="1"/>
</dbReference>
<dbReference type="RefSeq" id="WP_074611747.1">
    <property type="nucleotide sequence ID" value="NZ_FNGY01000010.1"/>
</dbReference>
<evidence type="ECO:0000313" key="3">
    <source>
        <dbReference type="EMBL" id="SDN96237.1"/>
    </source>
</evidence>
<evidence type="ECO:0000259" key="2">
    <source>
        <dbReference type="Pfam" id="PF06439"/>
    </source>
</evidence>
<gene>
    <name evidence="3" type="ORF">SAMN05421820_110235</name>
</gene>
<organism evidence="3 4">
    <name type="scientific">Pedobacter steynii</name>
    <dbReference type="NCBI Taxonomy" id="430522"/>
    <lineage>
        <taxon>Bacteria</taxon>
        <taxon>Pseudomonadati</taxon>
        <taxon>Bacteroidota</taxon>
        <taxon>Sphingobacteriia</taxon>
        <taxon>Sphingobacteriales</taxon>
        <taxon>Sphingobacteriaceae</taxon>
        <taxon>Pedobacter</taxon>
    </lineage>
</organism>
<feature type="signal peptide" evidence="1">
    <location>
        <begin position="1"/>
        <end position="24"/>
    </location>
</feature>
<dbReference type="Proteomes" id="UP000183200">
    <property type="component" value="Unassembled WGS sequence"/>
</dbReference>
<dbReference type="OrthoDB" id="938897at2"/>
<keyword evidence="1" id="KW-0732">Signal</keyword>
<evidence type="ECO:0000313" key="4">
    <source>
        <dbReference type="Proteomes" id="UP000183200"/>
    </source>
</evidence>
<keyword evidence="4" id="KW-1185">Reference proteome</keyword>
<evidence type="ECO:0000256" key="1">
    <source>
        <dbReference type="SAM" id="SignalP"/>
    </source>
</evidence>
<dbReference type="AlphaFoldDB" id="A0A1H0FNL3"/>
<feature type="domain" description="3-keto-alpha-glucoside-1,2-lyase/3-keto-2-hydroxy-glucal hydratase" evidence="2">
    <location>
        <begin position="69"/>
        <end position="241"/>
    </location>
</feature>
<dbReference type="EMBL" id="FNGY01000010">
    <property type="protein sequence ID" value="SDN96237.1"/>
    <property type="molecule type" value="Genomic_DNA"/>
</dbReference>
<proteinExistence type="predicted"/>